<comment type="subcellular location">
    <subcellularLocation>
        <location evidence="1">Cell membrane</location>
        <topology evidence="1">Multi-pass membrane protein</topology>
    </subcellularLocation>
</comment>
<dbReference type="Pfam" id="PF02653">
    <property type="entry name" value="BPD_transp_2"/>
    <property type="match status" value="1"/>
</dbReference>
<evidence type="ECO:0000313" key="7">
    <source>
        <dbReference type="EMBL" id="RLJ68467.1"/>
    </source>
</evidence>
<sequence length="320" mass="33517">MSFYVESRRRRYAASVVLAGLAAFPLLAQALDQGFYVSLMSRVLIYALAATSLNLVLGFGGMVSFGHAAFVGLGAYTVALLTSAGAVSAWVAWPAAVAVSALAALFVGAVSLRTRGVYFIMITLAFAQMLYYLIVSLKTWGGDDGLPLAARNILGAGIDLKDDANFYYAVLACLVATLLLVGRLIRSRFGRVIQGIRENEARMEAIGYPVFGYKLACFTIGGALAGLAGALLVNQTGLASPNQMFWTQSGMLLVMVVLGGVGSLYGGALGAAALLILEEVLSGYTIHWQLGVGAVLLTVVFLAPHGLAGLATVVARKRHG</sequence>
<dbReference type="GO" id="GO:0005886">
    <property type="term" value="C:plasma membrane"/>
    <property type="evidence" value="ECO:0007669"/>
    <property type="project" value="UniProtKB-SubCell"/>
</dbReference>
<dbReference type="EMBL" id="RCCI01000004">
    <property type="protein sequence ID" value="RLJ68467.1"/>
    <property type="molecule type" value="Genomic_DNA"/>
</dbReference>
<keyword evidence="3 6" id="KW-0812">Transmembrane</keyword>
<keyword evidence="4 6" id="KW-1133">Transmembrane helix</keyword>
<gene>
    <name evidence="7" type="ORF">DFR35_1029</name>
</gene>
<organism evidence="7 8">
    <name type="scientific">Sulfurisoma sediminicola</name>
    <dbReference type="NCBI Taxonomy" id="1381557"/>
    <lineage>
        <taxon>Bacteria</taxon>
        <taxon>Pseudomonadati</taxon>
        <taxon>Pseudomonadota</taxon>
        <taxon>Betaproteobacteria</taxon>
        <taxon>Nitrosomonadales</taxon>
        <taxon>Sterolibacteriaceae</taxon>
        <taxon>Sulfurisoma</taxon>
    </lineage>
</organism>
<feature type="transmembrane region" description="Helical" evidence="6">
    <location>
        <begin position="206"/>
        <end position="232"/>
    </location>
</feature>
<evidence type="ECO:0000256" key="1">
    <source>
        <dbReference type="ARBA" id="ARBA00004651"/>
    </source>
</evidence>
<feature type="transmembrane region" description="Helical" evidence="6">
    <location>
        <begin position="117"/>
        <end position="134"/>
    </location>
</feature>
<feature type="transmembrane region" description="Helical" evidence="6">
    <location>
        <begin position="252"/>
        <end position="277"/>
    </location>
</feature>
<keyword evidence="2" id="KW-1003">Cell membrane</keyword>
<feature type="transmembrane region" description="Helical" evidence="6">
    <location>
        <begin position="92"/>
        <end position="110"/>
    </location>
</feature>
<proteinExistence type="predicted"/>
<dbReference type="AlphaFoldDB" id="A0A497XM25"/>
<keyword evidence="5 6" id="KW-0472">Membrane</keyword>
<evidence type="ECO:0000256" key="5">
    <source>
        <dbReference type="ARBA" id="ARBA00023136"/>
    </source>
</evidence>
<dbReference type="InterPro" id="IPR001851">
    <property type="entry name" value="ABC_transp_permease"/>
</dbReference>
<evidence type="ECO:0000256" key="3">
    <source>
        <dbReference type="ARBA" id="ARBA00022692"/>
    </source>
</evidence>
<dbReference type="RefSeq" id="WP_121240362.1">
    <property type="nucleotide sequence ID" value="NZ_BHVV01000002.1"/>
</dbReference>
<accession>A0A497XM25</accession>
<feature type="transmembrane region" description="Helical" evidence="6">
    <location>
        <begin position="289"/>
        <end position="315"/>
    </location>
</feature>
<feature type="transmembrane region" description="Helical" evidence="6">
    <location>
        <begin position="68"/>
        <end position="86"/>
    </location>
</feature>
<protein>
    <submittedName>
        <fullName evidence="7">Amino acid/amide ABC transporter membrane protein 2 (HAAT family)</fullName>
    </submittedName>
</protein>
<reference evidence="7 8" key="1">
    <citation type="submission" date="2018-10" db="EMBL/GenBank/DDBJ databases">
        <title>Genomic Encyclopedia of Type Strains, Phase IV (KMG-IV): sequencing the most valuable type-strain genomes for metagenomic binning, comparative biology and taxonomic classification.</title>
        <authorList>
            <person name="Goeker M."/>
        </authorList>
    </citation>
    <scope>NUCLEOTIDE SEQUENCE [LARGE SCALE GENOMIC DNA]</scope>
    <source>
        <strain evidence="7 8">DSM 26916</strain>
    </source>
</reference>
<dbReference type="OrthoDB" id="8846334at2"/>
<evidence type="ECO:0000256" key="4">
    <source>
        <dbReference type="ARBA" id="ARBA00022989"/>
    </source>
</evidence>
<evidence type="ECO:0000256" key="2">
    <source>
        <dbReference type="ARBA" id="ARBA00022475"/>
    </source>
</evidence>
<dbReference type="PANTHER" id="PTHR30482">
    <property type="entry name" value="HIGH-AFFINITY BRANCHED-CHAIN AMINO ACID TRANSPORT SYSTEM PERMEASE"/>
    <property type="match status" value="1"/>
</dbReference>
<evidence type="ECO:0000256" key="6">
    <source>
        <dbReference type="SAM" id="Phobius"/>
    </source>
</evidence>
<dbReference type="PANTHER" id="PTHR30482:SF17">
    <property type="entry name" value="ABC TRANSPORTER ATP-BINDING PROTEIN"/>
    <property type="match status" value="1"/>
</dbReference>
<dbReference type="CDD" id="cd06581">
    <property type="entry name" value="TM_PBP1_LivM_like"/>
    <property type="match status" value="1"/>
</dbReference>
<keyword evidence="8" id="KW-1185">Reference proteome</keyword>
<evidence type="ECO:0000313" key="8">
    <source>
        <dbReference type="Proteomes" id="UP000268908"/>
    </source>
</evidence>
<dbReference type="InterPro" id="IPR043428">
    <property type="entry name" value="LivM-like"/>
</dbReference>
<comment type="caution">
    <text evidence="7">The sequence shown here is derived from an EMBL/GenBank/DDBJ whole genome shotgun (WGS) entry which is preliminary data.</text>
</comment>
<name>A0A497XM25_9PROT</name>
<feature type="transmembrane region" description="Helical" evidence="6">
    <location>
        <begin position="166"/>
        <end position="185"/>
    </location>
</feature>
<dbReference type="GO" id="GO:0015658">
    <property type="term" value="F:branched-chain amino acid transmembrane transporter activity"/>
    <property type="evidence" value="ECO:0007669"/>
    <property type="project" value="InterPro"/>
</dbReference>
<dbReference type="Proteomes" id="UP000268908">
    <property type="component" value="Unassembled WGS sequence"/>
</dbReference>
<feature type="transmembrane region" description="Helical" evidence="6">
    <location>
        <begin position="12"/>
        <end position="31"/>
    </location>
</feature>
<feature type="transmembrane region" description="Helical" evidence="6">
    <location>
        <begin position="43"/>
        <end position="61"/>
    </location>
</feature>